<dbReference type="RefSeq" id="WP_386713274.1">
    <property type="nucleotide sequence ID" value="NZ_JBHRYF010000023.1"/>
</dbReference>
<dbReference type="EMBL" id="JBHRYF010000023">
    <property type="protein sequence ID" value="MFC3661582.1"/>
    <property type="molecule type" value="Genomic_DNA"/>
</dbReference>
<proteinExistence type="predicted"/>
<keyword evidence="2" id="KW-1185">Reference proteome</keyword>
<gene>
    <name evidence="1" type="ORF">ACFOM9_16095</name>
</gene>
<reference evidence="2" key="1">
    <citation type="journal article" date="2019" name="Int. J. Syst. Evol. Microbiol.">
        <title>The Global Catalogue of Microorganisms (GCM) 10K type strain sequencing project: providing services to taxonomists for standard genome sequencing and annotation.</title>
        <authorList>
            <consortium name="The Broad Institute Genomics Platform"/>
            <consortium name="The Broad Institute Genome Sequencing Center for Infectious Disease"/>
            <person name="Wu L."/>
            <person name="Ma J."/>
        </authorList>
    </citation>
    <scope>NUCLEOTIDE SEQUENCE [LARGE SCALE GENOMIC DNA]</scope>
    <source>
        <strain evidence="2">KCTC 42211</strain>
    </source>
</reference>
<organism evidence="1 2">
    <name type="scientific">Luteimonas notoginsengisoli</name>
    <dbReference type="NCBI Taxonomy" id="1578200"/>
    <lineage>
        <taxon>Bacteria</taxon>
        <taxon>Pseudomonadati</taxon>
        <taxon>Pseudomonadota</taxon>
        <taxon>Gammaproteobacteria</taxon>
        <taxon>Lysobacterales</taxon>
        <taxon>Lysobacteraceae</taxon>
        <taxon>Luteimonas</taxon>
    </lineage>
</organism>
<accession>A0ABV7UZ28</accession>
<dbReference type="Proteomes" id="UP001595724">
    <property type="component" value="Unassembled WGS sequence"/>
</dbReference>
<name>A0ABV7UZ28_9GAMM</name>
<sequence>MASRWSPRRAATIGDVRGLHRLVLVDVEQGTIRTPSLDEQSVEDLAQCGERFCMGGTGMRDLDEIHSVDWDGNDANAFEFNDWFEKRQRPRASLRRFEVPDGQDGTEEAEAWLLLPAEGEGHRDGPYPLLVDMHGWPHSIVLVGTHVPGDGAARSKASLGRCPSFHACCAAFAASCFVMATRTELLTDIERLDQPMPSPAGEGSRFVRSLEERAGRPAALAFAGGYARLVDGVPRMARWPGIAPDAPDR</sequence>
<protein>
    <submittedName>
        <fullName evidence="1">Uncharacterized protein</fullName>
    </submittedName>
</protein>
<comment type="caution">
    <text evidence="1">The sequence shown here is derived from an EMBL/GenBank/DDBJ whole genome shotgun (WGS) entry which is preliminary data.</text>
</comment>
<evidence type="ECO:0000313" key="1">
    <source>
        <dbReference type="EMBL" id="MFC3661582.1"/>
    </source>
</evidence>
<evidence type="ECO:0000313" key="2">
    <source>
        <dbReference type="Proteomes" id="UP001595724"/>
    </source>
</evidence>